<dbReference type="Proteomes" id="UP000283374">
    <property type="component" value="Unassembled WGS sequence"/>
</dbReference>
<reference evidence="9 10" key="1">
    <citation type="submission" date="2018-08" db="EMBL/GenBank/DDBJ databases">
        <title>Cellulomonas rhizosphaerae sp. nov., a novel actinomycete isolated from soil.</title>
        <authorList>
            <person name="Tian Y."/>
        </authorList>
    </citation>
    <scope>NUCLEOTIDE SEQUENCE [LARGE SCALE GENOMIC DNA]</scope>
    <source>
        <strain evidence="9 10">NEAU-TCZ24</strain>
    </source>
</reference>
<protein>
    <recommendedName>
        <fullName evidence="8">Cardiolipin synthase N-terminal domain-containing protein</fullName>
    </recommendedName>
</protein>
<sequence length="102" mass="11588">MRYLGTLLLIGLVVYCVIDIVRSEPAERLNVPRALWVLLVVLIPVLGSIVWIAVSWTHRSTHGPATRRVSRGPSAPDDDPEFLWKLDEERRRKNPPKDEPAP</sequence>
<dbReference type="AlphaFoldDB" id="A0A413RNV2"/>
<evidence type="ECO:0000256" key="3">
    <source>
        <dbReference type="ARBA" id="ARBA00022692"/>
    </source>
</evidence>
<comment type="caution">
    <text evidence="9">The sequence shown here is derived from an EMBL/GenBank/DDBJ whole genome shotgun (WGS) entry which is preliminary data.</text>
</comment>
<evidence type="ECO:0000256" key="1">
    <source>
        <dbReference type="ARBA" id="ARBA00004651"/>
    </source>
</evidence>
<keyword evidence="3 7" id="KW-0812">Transmembrane</keyword>
<proteinExistence type="predicted"/>
<dbReference type="OrthoDB" id="3298527at2"/>
<evidence type="ECO:0000313" key="9">
    <source>
        <dbReference type="EMBL" id="RHA43696.1"/>
    </source>
</evidence>
<keyword evidence="4 7" id="KW-1133">Transmembrane helix</keyword>
<organism evidence="9 10">
    <name type="scientific">Cellulomonas rhizosphaerae</name>
    <dbReference type="NCBI Taxonomy" id="2293719"/>
    <lineage>
        <taxon>Bacteria</taxon>
        <taxon>Bacillati</taxon>
        <taxon>Actinomycetota</taxon>
        <taxon>Actinomycetes</taxon>
        <taxon>Micrococcales</taxon>
        <taxon>Cellulomonadaceae</taxon>
        <taxon>Cellulomonas</taxon>
    </lineage>
</organism>
<keyword evidence="10" id="KW-1185">Reference proteome</keyword>
<evidence type="ECO:0000256" key="2">
    <source>
        <dbReference type="ARBA" id="ARBA00022475"/>
    </source>
</evidence>
<keyword evidence="2" id="KW-1003">Cell membrane</keyword>
<feature type="compositionally biased region" description="Basic and acidic residues" evidence="6">
    <location>
        <begin position="82"/>
        <end position="102"/>
    </location>
</feature>
<evidence type="ECO:0000256" key="5">
    <source>
        <dbReference type="ARBA" id="ARBA00023136"/>
    </source>
</evidence>
<dbReference type="Pfam" id="PF13396">
    <property type="entry name" value="PLDc_N"/>
    <property type="match status" value="1"/>
</dbReference>
<feature type="region of interest" description="Disordered" evidence="6">
    <location>
        <begin position="60"/>
        <end position="102"/>
    </location>
</feature>
<comment type="subcellular location">
    <subcellularLocation>
        <location evidence="1">Cell membrane</location>
        <topology evidence="1">Multi-pass membrane protein</topology>
    </subcellularLocation>
</comment>
<evidence type="ECO:0000259" key="8">
    <source>
        <dbReference type="Pfam" id="PF13396"/>
    </source>
</evidence>
<keyword evidence="5 7" id="KW-0472">Membrane</keyword>
<dbReference type="EMBL" id="QWKP01000147">
    <property type="protein sequence ID" value="RHA43696.1"/>
    <property type="molecule type" value="Genomic_DNA"/>
</dbReference>
<evidence type="ECO:0000256" key="7">
    <source>
        <dbReference type="SAM" id="Phobius"/>
    </source>
</evidence>
<evidence type="ECO:0000256" key="4">
    <source>
        <dbReference type="ARBA" id="ARBA00022989"/>
    </source>
</evidence>
<gene>
    <name evidence="9" type="ORF">D1825_05090</name>
</gene>
<evidence type="ECO:0000313" key="10">
    <source>
        <dbReference type="Proteomes" id="UP000283374"/>
    </source>
</evidence>
<dbReference type="InterPro" id="IPR027379">
    <property type="entry name" value="CLS_N"/>
</dbReference>
<dbReference type="GO" id="GO:0005886">
    <property type="term" value="C:plasma membrane"/>
    <property type="evidence" value="ECO:0007669"/>
    <property type="project" value="UniProtKB-SubCell"/>
</dbReference>
<evidence type="ECO:0000256" key="6">
    <source>
        <dbReference type="SAM" id="MobiDB-lite"/>
    </source>
</evidence>
<feature type="domain" description="Cardiolipin synthase N-terminal" evidence="8">
    <location>
        <begin position="12"/>
        <end position="54"/>
    </location>
</feature>
<feature type="transmembrane region" description="Helical" evidence="7">
    <location>
        <begin position="33"/>
        <end position="54"/>
    </location>
</feature>
<dbReference type="RefSeq" id="WP_118766371.1">
    <property type="nucleotide sequence ID" value="NZ_QWKP01000147.1"/>
</dbReference>
<name>A0A413RNV2_9CELL</name>
<accession>A0A413RNV2</accession>